<name>A0ABV6XT48_9ACTN</name>
<evidence type="ECO:0000313" key="4">
    <source>
        <dbReference type="EMBL" id="MFC1441445.1"/>
    </source>
</evidence>
<comment type="caution">
    <text evidence="4">The sequence shown here is derived from an EMBL/GenBank/DDBJ whole genome shotgun (WGS) entry which is preliminary data.</text>
</comment>
<dbReference type="InterPro" id="IPR036366">
    <property type="entry name" value="PGBDSf"/>
</dbReference>
<dbReference type="RefSeq" id="WP_380566629.1">
    <property type="nucleotide sequence ID" value="NZ_JBEUKS010000009.1"/>
</dbReference>
<dbReference type="InterPro" id="IPR036365">
    <property type="entry name" value="PGBD-like_sf"/>
</dbReference>
<dbReference type="InterPro" id="IPR002477">
    <property type="entry name" value="Peptidoglycan-bd-like"/>
</dbReference>
<feature type="region of interest" description="Disordered" evidence="1">
    <location>
        <begin position="205"/>
        <end position="242"/>
    </location>
</feature>
<keyword evidence="2" id="KW-1133">Transmembrane helix</keyword>
<gene>
    <name evidence="4" type="ORF">ABUW04_24600</name>
</gene>
<dbReference type="Gene3D" id="1.10.101.10">
    <property type="entry name" value="PGBD-like superfamily/PGBD"/>
    <property type="match status" value="1"/>
</dbReference>
<keyword evidence="5" id="KW-1185">Reference proteome</keyword>
<dbReference type="Pfam" id="PF01471">
    <property type="entry name" value="PG_binding_1"/>
    <property type="match status" value="1"/>
</dbReference>
<dbReference type="SUPFAM" id="SSF47090">
    <property type="entry name" value="PGBD-like"/>
    <property type="match status" value="1"/>
</dbReference>
<accession>A0ABV6XT48</accession>
<feature type="domain" description="Peptidoglycan binding-like" evidence="3">
    <location>
        <begin position="268"/>
        <end position="323"/>
    </location>
</feature>
<evidence type="ECO:0000256" key="2">
    <source>
        <dbReference type="SAM" id="Phobius"/>
    </source>
</evidence>
<evidence type="ECO:0000313" key="5">
    <source>
        <dbReference type="Proteomes" id="UP001592581"/>
    </source>
</evidence>
<sequence>MVGQICGRCGLALSSGGCGCRPDDAETAVLPVIGGPELVRPYVHPADAADPVDPAEAAHLAAEAAEAAEAAGASATSGELLPAARYLPATSRLPEPRNDALPVLRTSPLPAVRHRAAPPAKGRRRRRGLLMAAGALAVAGLGTVAAALPHMLNSDTTDQSLPAPGVTVAMASSGPDDATSDAPSATAGSASSSAAASAAATRRAAVAQTSAARSTASSSPTPAATPSRSSSPSASTAPSSAASASASTTASASPALASGSTTLQLGDSGSAVSTLQSQLRALWVDPGLKVDGNYGSRTERDVATFQIWFGVQGDPQGVYGPNSQAMMAQQLQAQNR</sequence>
<dbReference type="EMBL" id="JBEUKS010000009">
    <property type="protein sequence ID" value="MFC1441445.1"/>
    <property type="molecule type" value="Genomic_DNA"/>
</dbReference>
<reference evidence="4 5" key="1">
    <citation type="submission" date="2024-06" db="EMBL/GenBank/DDBJ databases">
        <authorList>
            <person name="Lee S.D."/>
        </authorList>
    </citation>
    <scope>NUCLEOTIDE SEQUENCE [LARGE SCALE GENOMIC DNA]</scope>
    <source>
        <strain evidence="4 5">N1-10</strain>
    </source>
</reference>
<organism evidence="4 5">
    <name type="scientific">Streptacidiphilus jeojiensis</name>
    <dbReference type="NCBI Taxonomy" id="3229225"/>
    <lineage>
        <taxon>Bacteria</taxon>
        <taxon>Bacillati</taxon>
        <taxon>Actinomycetota</taxon>
        <taxon>Actinomycetes</taxon>
        <taxon>Kitasatosporales</taxon>
        <taxon>Streptomycetaceae</taxon>
        <taxon>Streptacidiphilus</taxon>
    </lineage>
</organism>
<keyword evidence="2" id="KW-0472">Membrane</keyword>
<dbReference type="Proteomes" id="UP001592581">
    <property type="component" value="Unassembled WGS sequence"/>
</dbReference>
<protein>
    <submittedName>
        <fullName evidence="4">Peptidoglycan-binding domain-containing protein</fullName>
    </submittedName>
</protein>
<feature type="region of interest" description="Disordered" evidence="1">
    <location>
        <begin position="156"/>
        <end position="189"/>
    </location>
</feature>
<evidence type="ECO:0000259" key="3">
    <source>
        <dbReference type="Pfam" id="PF01471"/>
    </source>
</evidence>
<proteinExistence type="predicted"/>
<feature type="compositionally biased region" description="Low complexity" evidence="1">
    <location>
        <begin position="171"/>
        <end position="189"/>
    </location>
</feature>
<evidence type="ECO:0000256" key="1">
    <source>
        <dbReference type="SAM" id="MobiDB-lite"/>
    </source>
</evidence>
<feature type="transmembrane region" description="Helical" evidence="2">
    <location>
        <begin position="129"/>
        <end position="152"/>
    </location>
</feature>
<keyword evidence="2" id="KW-0812">Transmembrane</keyword>